<feature type="transmembrane region" description="Helical" evidence="6">
    <location>
        <begin position="298"/>
        <end position="321"/>
    </location>
</feature>
<keyword evidence="5 6" id="KW-0472">Membrane</keyword>
<evidence type="ECO:0000256" key="4">
    <source>
        <dbReference type="ARBA" id="ARBA00022989"/>
    </source>
</evidence>
<comment type="subcellular location">
    <subcellularLocation>
        <location evidence="1">Membrane</location>
        <topology evidence="1">Multi-pass membrane protein</topology>
    </subcellularLocation>
</comment>
<feature type="transmembrane region" description="Helical" evidence="6">
    <location>
        <begin position="77"/>
        <end position="97"/>
    </location>
</feature>
<dbReference type="GO" id="GO:0016020">
    <property type="term" value="C:membrane"/>
    <property type="evidence" value="ECO:0007669"/>
    <property type="project" value="UniProtKB-SubCell"/>
</dbReference>
<feature type="transmembrane region" description="Helical" evidence="6">
    <location>
        <begin position="342"/>
        <end position="369"/>
    </location>
</feature>
<dbReference type="AlphaFoldDB" id="A0AAE9A093"/>
<keyword evidence="3 6" id="KW-0812">Transmembrane</keyword>
<comment type="similarity">
    <text evidence="2 6">Belongs to the nematode receptor-like protein srg family.</text>
</comment>
<dbReference type="InterPro" id="IPR019425">
    <property type="entry name" value="7TM_GPCR_serpentine_rcpt_Srt"/>
</dbReference>
<feature type="transmembrane region" description="Helical" evidence="6">
    <location>
        <begin position="30"/>
        <end position="48"/>
    </location>
</feature>
<sequence length="471" mass="52947">MQFCSAASLSIHRISSILFFNHYEKFWSRYYIPVHIMFFVYSWVPQLISAGSAPQMNLVNGTLLYTIDLDRTANFQLSVQIFSGVYFVLLVGVSFSIPKIAEIKFQSPITDNSVSKKLTRIALVYGFVYSGILFWNIINALQAKFEIFPKAFGPISYSLLSVADLVRNNGCSISVSGLLSTKPLPRHTDKMNNIIKYGSIEGIPLYNCSGLTPEEWSKEKGYPRPIAGTIDMTYGITMNILYLPILSVMFEPENFKMSCFKIMTFLGIVDMLALWVNSIITGFLAYQGAVYCTYPNLIYITGMAGLGLWCCSCIIAMSLVINRLLDLTKESLCKFLFDGSRTYAILTLPIIYGSYFVFFTTPIAFSSYHLTWFFDPLIFENKTQESTQIFFQSALICAVNQVASVIYVIMNFIEVPLWLIMLGHMLWQTGHGAPVFIYLGLNKKIRTGVLKRLGIKTESMSGSVVPAQAAV</sequence>
<dbReference type="InterPro" id="IPR000609">
    <property type="entry name" value="7TM_GPCR_serpentine_rcpt_Srg"/>
</dbReference>
<evidence type="ECO:0000256" key="3">
    <source>
        <dbReference type="ARBA" id="ARBA00022692"/>
    </source>
</evidence>
<proteinExistence type="inferred from homology"/>
<dbReference type="EMBL" id="CP090895">
    <property type="protein sequence ID" value="ULT88191.1"/>
    <property type="molecule type" value="Genomic_DNA"/>
</dbReference>
<feature type="transmembrane region" description="Helical" evidence="6">
    <location>
        <begin position="232"/>
        <end position="250"/>
    </location>
</feature>
<evidence type="ECO:0000313" key="7">
    <source>
        <dbReference type="EMBL" id="ULT88191.1"/>
    </source>
</evidence>
<dbReference type="GO" id="GO:0007606">
    <property type="term" value="P:sensory perception of chemical stimulus"/>
    <property type="evidence" value="ECO:0007669"/>
    <property type="project" value="UniProtKB-UniRule"/>
</dbReference>
<dbReference type="GO" id="GO:0004888">
    <property type="term" value="F:transmembrane signaling receptor activity"/>
    <property type="evidence" value="ECO:0007669"/>
    <property type="project" value="InterPro"/>
</dbReference>
<feature type="transmembrane region" description="Helical" evidence="6">
    <location>
        <begin position="262"/>
        <end position="286"/>
    </location>
</feature>
<dbReference type="Proteomes" id="UP000827892">
    <property type="component" value="Chromosome V"/>
</dbReference>
<dbReference type="Pfam" id="PF02118">
    <property type="entry name" value="Srg"/>
    <property type="match status" value="1"/>
</dbReference>
<evidence type="ECO:0000313" key="8">
    <source>
        <dbReference type="Proteomes" id="UP000827892"/>
    </source>
</evidence>
<keyword evidence="4 6" id="KW-1133">Transmembrane helix</keyword>
<accession>A0AAE9A093</accession>
<protein>
    <recommendedName>
        <fullName evidence="6">Serpentine receptor class gamma</fullName>
    </recommendedName>
</protein>
<dbReference type="SUPFAM" id="SSF81321">
    <property type="entry name" value="Family A G protein-coupled receptor-like"/>
    <property type="match status" value="1"/>
</dbReference>
<feature type="transmembrane region" description="Helical" evidence="6">
    <location>
        <begin position="417"/>
        <end position="441"/>
    </location>
</feature>
<dbReference type="PANTHER" id="PTHR23021">
    <property type="entry name" value="SERPENTINE RECEPTOR, CLASS T"/>
    <property type="match status" value="1"/>
</dbReference>
<gene>
    <name evidence="7" type="ORF">L3Y34_007414</name>
</gene>
<comment type="caution">
    <text evidence="6">Lacks conserved residue(s) required for the propagation of feature annotation.</text>
</comment>
<feature type="transmembrane region" description="Helical" evidence="6">
    <location>
        <begin position="118"/>
        <end position="138"/>
    </location>
</feature>
<evidence type="ECO:0000256" key="5">
    <source>
        <dbReference type="ARBA" id="ARBA00023136"/>
    </source>
</evidence>
<reference evidence="7 8" key="1">
    <citation type="submission" date="2022-02" db="EMBL/GenBank/DDBJ databases">
        <title>Chromosome-level reference genomes for two strains of Caenorhabditis briggsae: an improved platform for comparative genomics.</title>
        <authorList>
            <person name="Stevens L."/>
            <person name="Andersen E.C."/>
        </authorList>
    </citation>
    <scope>NUCLEOTIDE SEQUENCE [LARGE SCALE GENOMIC DNA]</scope>
    <source>
        <strain evidence="7">QX1410_ONT</strain>
        <tissue evidence="7">Whole-organism</tissue>
    </source>
</reference>
<organism evidence="7 8">
    <name type="scientific">Caenorhabditis briggsae</name>
    <dbReference type="NCBI Taxonomy" id="6238"/>
    <lineage>
        <taxon>Eukaryota</taxon>
        <taxon>Metazoa</taxon>
        <taxon>Ecdysozoa</taxon>
        <taxon>Nematoda</taxon>
        <taxon>Chromadorea</taxon>
        <taxon>Rhabditida</taxon>
        <taxon>Rhabditina</taxon>
        <taxon>Rhabditomorpha</taxon>
        <taxon>Rhabditoidea</taxon>
        <taxon>Rhabditidae</taxon>
        <taxon>Peloderinae</taxon>
        <taxon>Caenorhabditis</taxon>
    </lineage>
</organism>
<evidence type="ECO:0000256" key="1">
    <source>
        <dbReference type="ARBA" id="ARBA00004141"/>
    </source>
</evidence>
<evidence type="ECO:0000256" key="2">
    <source>
        <dbReference type="ARBA" id="ARBA00005692"/>
    </source>
</evidence>
<evidence type="ECO:0000256" key="6">
    <source>
        <dbReference type="RuleBase" id="RU280813"/>
    </source>
</evidence>
<dbReference type="PANTHER" id="PTHR23021:SF11">
    <property type="entry name" value="SERPENTINE RECEPTOR, CLASS T"/>
    <property type="match status" value="1"/>
</dbReference>
<dbReference type="Pfam" id="PF10321">
    <property type="entry name" value="7TM_GPCR_Srt"/>
    <property type="match status" value="1"/>
</dbReference>
<name>A0AAE9A093_CAEBR</name>